<keyword evidence="1" id="KW-0812">Transmembrane</keyword>
<feature type="transmembrane region" description="Helical" evidence="1">
    <location>
        <begin position="12"/>
        <end position="33"/>
    </location>
</feature>
<feature type="transmembrane region" description="Helical" evidence="1">
    <location>
        <begin position="39"/>
        <end position="56"/>
    </location>
</feature>
<evidence type="ECO:0000256" key="1">
    <source>
        <dbReference type="SAM" id="Phobius"/>
    </source>
</evidence>
<proteinExistence type="predicted"/>
<reference evidence="2" key="2">
    <citation type="submission" date="2021-04" db="EMBL/GenBank/DDBJ databases">
        <authorList>
            <person name="Gilroy R."/>
        </authorList>
    </citation>
    <scope>NUCLEOTIDE SEQUENCE</scope>
    <source>
        <strain evidence="2">ChiHjej11B10-19426</strain>
    </source>
</reference>
<dbReference type="Proteomes" id="UP000824014">
    <property type="component" value="Unassembled WGS sequence"/>
</dbReference>
<comment type="caution">
    <text evidence="2">The sequence shown here is derived from an EMBL/GenBank/DDBJ whole genome shotgun (WGS) entry which is preliminary data.</text>
</comment>
<organism evidence="2 3">
    <name type="scientific">Candidatus Tidjanibacter faecipullorum</name>
    <dbReference type="NCBI Taxonomy" id="2838766"/>
    <lineage>
        <taxon>Bacteria</taxon>
        <taxon>Pseudomonadati</taxon>
        <taxon>Bacteroidota</taxon>
        <taxon>Bacteroidia</taxon>
        <taxon>Bacteroidales</taxon>
        <taxon>Rikenellaceae</taxon>
        <taxon>Tidjanibacter</taxon>
    </lineage>
</organism>
<accession>A0A9D2DDZ6</accession>
<feature type="transmembrane region" description="Helical" evidence="1">
    <location>
        <begin position="140"/>
        <end position="160"/>
    </location>
</feature>
<sequence length="187" mass="20649">MEITKKMFWTEAMKGGSIIGLVTASLQLVRLSFAAPRSWIEWVSILVFALLLYGFTRRMAGRASARDGFPYNRCMGFVMAMMLFTGVIMGVATALMYNFLVRDAVVMSIDTIMGEMRGLLTQDQFDTTYDSLYRAMFNPLLLVVAGVITYLVQGGLIGLFTSAVAQRKPEPFAPAGEDEPKRDGDAA</sequence>
<dbReference type="AlphaFoldDB" id="A0A9D2DDZ6"/>
<reference evidence="2" key="1">
    <citation type="journal article" date="2021" name="PeerJ">
        <title>Extensive microbial diversity within the chicken gut microbiome revealed by metagenomics and culture.</title>
        <authorList>
            <person name="Gilroy R."/>
            <person name="Ravi A."/>
            <person name="Getino M."/>
            <person name="Pursley I."/>
            <person name="Horton D.L."/>
            <person name="Alikhan N.F."/>
            <person name="Baker D."/>
            <person name="Gharbi K."/>
            <person name="Hall N."/>
            <person name="Watson M."/>
            <person name="Adriaenssens E.M."/>
            <person name="Foster-Nyarko E."/>
            <person name="Jarju S."/>
            <person name="Secka A."/>
            <person name="Antonio M."/>
            <person name="Oren A."/>
            <person name="Chaudhuri R.R."/>
            <person name="La Ragione R."/>
            <person name="Hildebrand F."/>
            <person name="Pallen M.J."/>
        </authorList>
    </citation>
    <scope>NUCLEOTIDE SEQUENCE</scope>
    <source>
        <strain evidence="2">ChiHjej11B10-19426</strain>
    </source>
</reference>
<evidence type="ECO:0000313" key="2">
    <source>
        <dbReference type="EMBL" id="HIZ15218.1"/>
    </source>
</evidence>
<dbReference type="EMBL" id="DXCC01000015">
    <property type="protein sequence ID" value="HIZ15218.1"/>
    <property type="molecule type" value="Genomic_DNA"/>
</dbReference>
<feature type="transmembrane region" description="Helical" evidence="1">
    <location>
        <begin position="77"/>
        <end position="100"/>
    </location>
</feature>
<keyword evidence="1" id="KW-0472">Membrane</keyword>
<gene>
    <name evidence="2" type="ORF">H9816_04840</name>
</gene>
<evidence type="ECO:0000313" key="3">
    <source>
        <dbReference type="Proteomes" id="UP000824014"/>
    </source>
</evidence>
<name>A0A9D2DDZ6_9BACT</name>
<protein>
    <submittedName>
        <fullName evidence="2">DUF4199 family protein</fullName>
    </submittedName>
</protein>
<keyword evidence="1" id="KW-1133">Transmembrane helix</keyword>